<accession>A0A1E1K760</accession>
<evidence type="ECO:0000313" key="2">
    <source>
        <dbReference type="Proteomes" id="UP000178912"/>
    </source>
</evidence>
<dbReference type="OrthoDB" id="3574263at2759"/>
<evidence type="ECO:0000313" key="1">
    <source>
        <dbReference type="EMBL" id="CZS92424.1"/>
    </source>
</evidence>
<gene>
    <name evidence="1" type="ORF">RAG0_02911</name>
</gene>
<name>A0A1E1K760_9HELO</name>
<dbReference type="Proteomes" id="UP000178912">
    <property type="component" value="Unassembled WGS sequence"/>
</dbReference>
<dbReference type="EMBL" id="FJUX01000012">
    <property type="protein sequence ID" value="CZS92424.1"/>
    <property type="molecule type" value="Genomic_DNA"/>
</dbReference>
<protein>
    <submittedName>
        <fullName evidence="1">Uncharacterized protein</fullName>
    </submittedName>
</protein>
<keyword evidence="2" id="KW-1185">Reference proteome</keyword>
<sequence length="455" mass="51374">MSTSPKITVTHLGPKGLRSIHAQLENDKDLQLKYSNLMLLISGLKRSRHQRKSYTNKTLKIYGSRNRACRDKSDILGFNGYTTASPSQSIPPRSSTYIGKAIKITKSPAANGIDFASRLDDRGTSFGNHCDEFEFGGLADIAIKKVELVNVAYEVLNHEGGNTISEAKRKEHSRAVHSSNSSSSDTLHMITLMMANFEPIRRNMLQMLKPMDIVALWTAIGLAITPFEKRTYLSWIREVFEGVNELRQLRSEGCTITVIGKDLNNFTQAIRAWKYRPGGLTLLVVIKRLGLNPQQHIDQRRSFLESISEKHCCTSGTSITPDRVRASSWKKETDSQIIVMFTARNTRIELDEFWTERLLVTQRHSEKSSIGSSRVGDGLHNHTWFTNLHTPDPSIIESPLSYNTLRGMVEVLRACREGDKLLLSSNKFEAWTYIKTKDRLVLSAREGSDSKSKEK</sequence>
<dbReference type="AlphaFoldDB" id="A0A1E1K760"/>
<organism evidence="1 2">
    <name type="scientific">Rhynchosporium agropyri</name>
    <dbReference type="NCBI Taxonomy" id="914238"/>
    <lineage>
        <taxon>Eukaryota</taxon>
        <taxon>Fungi</taxon>
        <taxon>Dikarya</taxon>
        <taxon>Ascomycota</taxon>
        <taxon>Pezizomycotina</taxon>
        <taxon>Leotiomycetes</taxon>
        <taxon>Helotiales</taxon>
        <taxon>Ploettnerulaceae</taxon>
        <taxon>Rhynchosporium</taxon>
    </lineage>
</organism>
<proteinExistence type="predicted"/>
<reference evidence="2" key="1">
    <citation type="submission" date="2016-03" db="EMBL/GenBank/DDBJ databases">
        <authorList>
            <person name="Guldener U."/>
        </authorList>
    </citation>
    <scope>NUCLEOTIDE SEQUENCE [LARGE SCALE GENOMIC DNA]</scope>
    <source>
        <strain evidence="2">04CH-RAC-A.6.1</strain>
    </source>
</reference>